<reference evidence="1" key="2">
    <citation type="submission" date="2018-08" db="EMBL/GenBank/DDBJ databases">
        <authorList>
            <person name="Ferrada E.E."/>
            <person name="Latorre B.A."/>
        </authorList>
    </citation>
    <scope>NUCLEOTIDE SEQUENCE</scope>
    <source>
        <strain evidence="1">SY21</strain>
    </source>
</reference>
<keyword evidence="3" id="KW-1185">Reference proteome</keyword>
<dbReference type="AlphaFoldDB" id="A0A399CYP1"/>
<gene>
    <name evidence="2" type="ORF">D1164_02755</name>
    <name evidence="1" type="ORF">D1164_15710</name>
</gene>
<protein>
    <submittedName>
        <fullName evidence="1">Uncharacterized protein</fullName>
    </submittedName>
</protein>
<evidence type="ECO:0000313" key="3">
    <source>
        <dbReference type="Proteomes" id="UP000266441"/>
    </source>
</evidence>
<dbReference type="EMBL" id="QWET01000012">
    <property type="protein sequence ID" value="RIH64263.1"/>
    <property type="molecule type" value="Genomic_DNA"/>
</dbReference>
<proteinExistence type="predicted"/>
<organism evidence="1 3">
    <name type="scientific">Mariniphaga sediminis</name>
    <dbReference type="NCBI Taxonomy" id="1628158"/>
    <lineage>
        <taxon>Bacteria</taxon>
        <taxon>Pseudomonadati</taxon>
        <taxon>Bacteroidota</taxon>
        <taxon>Bacteroidia</taxon>
        <taxon>Marinilabiliales</taxon>
        <taxon>Prolixibacteraceae</taxon>
        <taxon>Mariniphaga</taxon>
    </lineage>
</organism>
<name>A0A399CYP1_9BACT</name>
<comment type="caution">
    <text evidence="1">The sequence shown here is derived from an EMBL/GenBank/DDBJ whole genome shotgun (WGS) entry which is preliminary data.</text>
</comment>
<evidence type="ECO:0000313" key="1">
    <source>
        <dbReference type="EMBL" id="RIH64263.1"/>
    </source>
</evidence>
<dbReference type="EMBL" id="QWET01000002">
    <property type="protein sequence ID" value="RIH66542.1"/>
    <property type="molecule type" value="Genomic_DNA"/>
</dbReference>
<accession>A0A399CYP1</accession>
<sequence>MFNAIPVNSNSKNCRGTKILLTNNYEKNPFRKKTKAFFGNPYLIWKHVTLNRNVRCSKIL</sequence>
<dbReference type="Proteomes" id="UP000266441">
    <property type="component" value="Unassembled WGS sequence"/>
</dbReference>
<reference evidence="1 3" key="1">
    <citation type="journal article" date="2015" name="Int. J. Syst. Evol. Microbiol.">
        <title>Mariniphaga sediminis sp. nov., isolated from coastal sediment.</title>
        <authorList>
            <person name="Wang F.Q."/>
            <person name="Shen Q.Y."/>
            <person name="Chen G.J."/>
            <person name="Du Z.J."/>
        </authorList>
    </citation>
    <scope>NUCLEOTIDE SEQUENCE [LARGE SCALE GENOMIC DNA]</scope>
    <source>
        <strain evidence="1 3">SY21</strain>
    </source>
</reference>
<evidence type="ECO:0000313" key="2">
    <source>
        <dbReference type="EMBL" id="RIH66542.1"/>
    </source>
</evidence>